<dbReference type="InterPro" id="IPR051407">
    <property type="entry name" value="Bact_OM_lipoprot/Surf_antigen"/>
</dbReference>
<comment type="caution">
    <text evidence="8">The sequence shown here is derived from an EMBL/GenBank/DDBJ whole genome shotgun (WGS) entry which is preliminary data.</text>
</comment>
<dbReference type="AlphaFoldDB" id="A0A4Q1KHG2"/>
<dbReference type="Pfam" id="PF05433">
    <property type="entry name" value="Rick_17kDa_Anti"/>
    <property type="match status" value="1"/>
</dbReference>
<keyword evidence="6" id="KW-0732">Signal</keyword>
<keyword evidence="4" id="KW-0472">Membrane</keyword>
<evidence type="ECO:0000256" key="1">
    <source>
        <dbReference type="ARBA" id="ARBA00004459"/>
    </source>
</evidence>
<comment type="similarity">
    <text evidence="2">Belongs to the rickettsiale 17 kDa surface antigen family.</text>
</comment>
<feature type="chain" id="PRO_5020527036" description="17 kDa surface antigen" evidence="6">
    <location>
        <begin position="31"/>
        <end position="143"/>
    </location>
</feature>
<proteinExistence type="inferred from homology"/>
<dbReference type="RefSeq" id="WP_129404758.1">
    <property type="nucleotide sequence ID" value="NZ_SBKP01000012.1"/>
</dbReference>
<dbReference type="Proteomes" id="UP000290958">
    <property type="component" value="Unassembled WGS sequence"/>
</dbReference>
<dbReference type="EMBL" id="SBKP01000012">
    <property type="protein sequence ID" value="RXR27526.1"/>
    <property type="molecule type" value="Genomic_DNA"/>
</dbReference>
<feature type="signal peptide" evidence="6">
    <location>
        <begin position="1"/>
        <end position="30"/>
    </location>
</feature>
<evidence type="ECO:0000259" key="7">
    <source>
        <dbReference type="Pfam" id="PF05433"/>
    </source>
</evidence>
<evidence type="ECO:0000256" key="6">
    <source>
        <dbReference type="SAM" id="SignalP"/>
    </source>
</evidence>
<dbReference type="PANTHER" id="PTHR35603">
    <property type="match status" value="1"/>
</dbReference>
<organism evidence="8 9">
    <name type="scientific">Sphingobium fluviale</name>
    <dbReference type="NCBI Taxonomy" id="2506423"/>
    <lineage>
        <taxon>Bacteria</taxon>
        <taxon>Pseudomonadati</taxon>
        <taxon>Pseudomonadota</taxon>
        <taxon>Alphaproteobacteria</taxon>
        <taxon>Sphingomonadales</taxon>
        <taxon>Sphingomonadaceae</taxon>
        <taxon>Sphingobium</taxon>
    </lineage>
</organism>
<evidence type="ECO:0000256" key="5">
    <source>
        <dbReference type="ARBA" id="ARBA00023288"/>
    </source>
</evidence>
<evidence type="ECO:0000313" key="9">
    <source>
        <dbReference type="Proteomes" id="UP000290958"/>
    </source>
</evidence>
<evidence type="ECO:0000256" key="4">
    <source>
        <dbReference type="ARBA" id="ARBA00023136"/>
    </source>
</evidence>
<feature type="domain" description="Glycine zipper 2TM" evidence="7">
    <location>
        <begin position="95"/>
        <end position="135"/>
    </location>
</feature>
<name>A0A4Q1KHG2_9SPHN</name>
<dbReference type="InterPro" id="IPR008816">
    <property type="entry name" value="Gly_zipper_2TM_dom"/>
</dbReference>
<evidence type="ECO:0000256" key="3">
    <source>
        <dbReference type="ARBA" id="ARBA00015281"/>
    </source>
</evidence>
<protein>
    <recommendedName>
        <fullName evidence="3">17 kDa surface antigen</fullName>
    </recommendedName>
</protein>
<dbReference type="GO" id="GO:0009279">
    <property type="term" value="C:cell outer membrane"/>
    <property type="evidence" value="ECO:0007669"/>
    <property type="project" value="UniProtKB-SubCell"/>
</dbReference>
<dbReference type="PANTHER" id="PTHR35603:SF2">
    <property type="entry name" value="OUTER MEMBRANE LIPOPROTEIN"/>
    <property type="match status" value="1"/>
</dbReference>
<keyword evidence="5" id="KW-0449">Lipoprotein</keyword>
<evidence type="ECO:0000256" key="2">
    <source>
        <dbReference type="ARBA" id="ARBA00008681"/>
    </source>
</evidence>
<sequence length="143" mass="15656">MAHIFSKKMIAAVTMGLVCAGAMSATPAMARHDRHDYRPGDYYGGYNRGHGWNGYDRDYRDYRRADYRRDGRYYNYDRGYYDSKGRYRCRDEGKGGAVIGAVAGGLLGNQVAGRGDRTTGTVIGAAIGAVAGHAIDKGDGRRC</sequence>
<keyword evidence="9" id="KW-1185">Reference proteome</keyword>
<accession>A0A4Q1KHG2</accession>
<gene>
    <name evidence="8" type="ORF">EQG66_11605</name>
</gene>
<evidence type="ECO:0000313" key="8">
    <source>
        <dbReference type="EMBL" id="RXR27526.1"/>
    </source>
</evidence>
<reference evidence="9" key="1">
    <citation type="submission" date="2019-01" db="EMBL/GenBank/DDBJ databases">
        <title>Cytophagaceae bacterium strain CAR-16.</title>
        <authorList>
            <person name="Chen W.-M."/>
        </authorList>
    </citation>
    <scope>NUCLEOTIDE SEQUENCE [LARGE SCALE GENOMIC DNA]</scope>
    <source>
        <strain evidence="9">CHR27</strain>
    </source>
</reference>
<comment type="subcellular location">
    <subcellularLocation>
        <location evidence="1">Cell outer membrane</location>
        <topology evidence="1">Lipid-anchor</topology>
    </subcellularLocation>
</comment>